<reference evidence="1" key="1">
    <citation type="submission" date="2021-06" db="EMBL/GenBank/DDBJ databases">
        <authorList>
            <person name="Kallberg Y."/>
            <person name="Tangrot J."/>
            <person name="Rosling A."/>
        </authorList>
    </citation>
    <scope>NUCLEOTIDE SEQUENCE</scope>
    <source>
        <strain evidence="1">CL356</strain>
    </source>
</reference>
<organism evidence="1 2">
    <name type="scientific">Acaulospora colombiana</name>
    <dbReference type="NCBI Taxonomy" id="27376"/>
    <lineage>
        <taxon>Eukaryota</taxon>
        <taxon>Fungi</taxon>
        <taxon>Fungi incertae sedis</taxon>
        <taxon>Mucoromycota</taxon>
        <taxon>Glomeromycotina</taxon>
        <taxon>Glomeromycetes</taxon>
        <taxon>Diversisporales</taxon>
        <taxon>Acaulosporaceae</taxon>
        <taxon>Acaulospora</taxon>
    </lineage>
</organism>
<protein>
    <submittedName>
        <fullName evidence="1">2659_t:CDS:1</fullName>
    </submittedName>
</protein>
<name>A0ACA9QIQ7_9GLOM</name>
<keyword evidence="2" id="KW-1185">Reference proteome</keyword>
<evidence type="ECO:0000313" key="1">
    <source>
        <dbReference type="EMBL" id="CAG8754608.1"/>
    </source>
</evidence>
<sequence>ARASIGWLGRHRARKWLVREERLVGLIREMRMRSMLTSWTGRDEEQGAQRGADFSFPLPLALRLPQRVVLLEGWKKFEEENGTEEDVERVQARMPQVTKRWRKLDTGDMEEYWDILFADDEREANPATYKFIQNALAWRNKEGGGKT</sequence>
<feature type="non-terminal residue" evidence="1">
    <location>
        <position position="147"/>
    </location>
</feature>
<dbReference type="Proteomes" id="UP000789525">
    <property type="component" value="Unassembled WGS sequence"/>
</dbReference>
<gene>
    <name evidence="1" type="ORF">ACOLOM_LOCUS12884</name>
</gene>
<dbReference type="EMBL" id="CAJVPT010055113">
    <property type="protein sequence ID" value="CAG8754608.1"/>
    <property type="molecule type" value="Genomic_DNA"/>
</dbReference>
<comment type="caution">
    <text evidence="1">The sequence shown here is derived from an EMBL/GenBank/DDBJ whole genome shotgun (WGS) entry which is preliminary data.</text>
</comment>
<proteinExistence type="predicted"/>
<evidence type="ECO:0000313" key="2">
    <source>
        <dbReference type="Proteomes" id="UP000789525"/>
    </source>
</evidence>
<feature type="non-terminal residue" evidence="1">
    <location>
        <position position="1"/>
    </location>
</feature>
<accession>A0ACA9QIQ7</accession>